<reference evidence="14" key="6">
    <citation type="submission" date="2025-05" db="UniProtKB">
        <authorList>
            <consortium name="Ensembl"/>
        </authorList>
    </citation>
    <scope>IDENTIFICATION</scope>
</reference>
<keyword evidence="3" id="KW-0805">Transcription regulation</keyword>
<evidence type="ECO:0000256" key="11">
    <source>
        <dbReference type="SAM" id="MobiDB-lite"/>
    </source>
</evidence>
<protein>
    <submittedName>
        <fullName evidence="13 14">Transcription factor protein</fullName>
    </submittedName>
</protein>
<comment type="subcellular location">
    <subcellularLocation>
        <location evidence="1 9 10">Nucleus</location>
    </subcellularLocation>
</comment>
<dbReference type="InterPro" id="IPR001356">
    <property type="entry name" value="HD"/>
</dbReference>
<feature type="compositionally biased region" description="Polar residues" evidence="11">
    <location>
        <begin position="86"/>
        <end position="99"/>
    </location>
</feature>
<evidence type="ECO:0000256" key="5">
    <source>
        <dbReference type="ARBA" id="ARBA00023155"/>
    </source>
</evidence>
<dbReference type="GO" id="GO:0005634">
    <property type="term" value="C:nucleus"/>
    <property type="evidence" value="ECO:0000318"/>
    <property type="project" value="GO_Central"/>
</dbReference>
<dbReference type="InterPro" id="IPR020479">
    <property type="entry name" value="HD_metazoa"/>
</dbReference>
<keyword evidence="8 9" id="KW-0539">Nucleus</keyword>
<keyword evidence="5 9" id="KW-0371">Homeobox</keyword>
<name>Q4H363_CIOIN</name>
<dbReference type="PROSITE" id="PS00027">
    <property type="entry name" value="HOMEOBOX_1"/>
    <property type="match status" value="1"/>
</dbReference>
<dbReference type="InterPro" id="IPR000047">
    <property type="entry name" value="HTH_motif"/>
</dbReference>
<dbReference type="PANTHER" id="PTHR24328">
    <property type="entry name" value="HOMEOBOX PROTEIN MOX"/>
    <property type="match status" value="1"/>
</dbReference>
<keyword evidence="7" id="KW-0804">Transcription</keyword>
<dbReference type="AlphaFoldDB" id="Q4H363"/>
<evidence type="ECO:0000313" key="15">
    <source>
        <dbReference type="Proteomes" id="UP000008144"/>
    </source>
</evidence>
<dbReference type="PROSITE" id="PS50071">
    <property type="entry name" value="HOMEOBOX_2"/>
    <property type="match status" value="1"/>
</dbReference>
<reference evidence="14" key="5">
    <citation type="journal article" date="2008" name="Genome Biol.">
        <title>Improved genome assembly and evidence-based global gene model set for the chordate Ciona intestinalis: new insight into intron and operon populations.</title>
        <authorList>
            <person name="Satou Y."/>
            <person name="Mineta K."/>
            <person name="Ogasawara M."/>
            <person name="Sasakura Y."/>
            <person name="Shoguchi E."/>
            <person name="Ueno K."/>
            <person name="Yamada L."/>
            <person name="Matsumoto J."/>
            <person name="Wasserscheid J."/>
            <person name="Dewar K."/>
            <person name="Wiley G.B."/>
            <person name="Macmil S.L."/>
            <person name="Roe B.A."/>
            <person name="Zeller R.W."/>
            <person name="Hastings K.E."/>
            <person name="Lemaire P."/>
            <person name="Lindquist E."/>
            <person name="Endo T."/>
            <person name="Hotta K."/>
            <person name="Inaba K."/>
        </authorList>
    </citation>
    <scope>NUCLEOTIDE SEQUENCE [LARGE SCALE GENOMIC DNA]</scope>
    <source>
        <strain evidence="14">wild type</strain>
    </source>
</reference>
<dbReference type="SUPFAM" id="SSF46689">
    <property type="entry name" value="Homeodomain-like"/>
    <property type="match status" value="1"/>
</dbReference>
<dbReference type="OMA" id="CDAYYQP"/>
<gene>
    <name evidence="13" type="primary">Ci-Mox</name>
    <name evidence="14" type="synonym">mox</name>
</gene>
<evidence type="ECO:0000256" key="7">
    <source>
        <dbReference type="ARBA" id="ARBA00023163"/>
    </source>
</evidence>
<evidence type="ECO:0000256" key="2">
    <source>
        <dbReference type="ARBA" id="ARBA00022473"/>
    </source>
</evidence>
<evidence type="ECO:0000256" key="10">
    <source>
        <dbReference type="RuleBase" id="RU000682"/>
    </source>
</evidence>
<dbReference type="GeneTree" id="ENSGT00940000154018"/>
<dbReference type="GO" id="GO:0006357">
    <property type="term" value="P:regulation of transcription by RNA polymerase II"/>
    <property type="evidence" value="ECO:0000318"/>
    <property type="project" value="GO_Central"/>
</dbReference>
<dbReference type="KEGG" id="cin:778683"/>
<accession>A0A1W2VP38</accession>
<dbReference type="InterPro" id="IPR042634">
    <property type="entry name" value="MOX-1/MOX-2"/>
</dbReference>
<dbReference type="PRINTS" id="PR00031">
    <property type="entry name" value="HTHREPRESSR"/>
</dbReference>
<feature type="region of interest" description="Disordered" evidence="11">
    <location>
        <begin position="86"/>
        <end position="108"/>
    </location>
</feature>
<dbReference type="EMBL" id="EAAA01002714">
    <property type="status" value="NOT_ANNOTATED_CDS"/>
    <property type="molecule type" value="Genomic_DNA"/>
</dbReference>
<evidence type="ECO:0000256" key="3">
    <source>
        <dbReference type="ARBA" id="ARBA00023015"/>
    </source>
</evidence>
<dbReference type="Gene3D" id="1.10.10.60">
    <property type="entry name" value="Homeodomain-like"/>
    <property type="match status" value="1"/>
</dbReference>
<evidence type="ECO:0000259" key="12">
    <source>
        <dbReference type="PROSITE" id="PS50071"/>
    </source>
</evidence>
<dbReference type="OrthoDB" id="6159439at2759"/>
<accession>F6YIQ6</accession>
<reference evidence="13" key="4">
    <citation type="submission" date="2005-04" db="EMBL/GenBank/DDBJ databases">
        <title>Expressed genes in Ciona intestinalis.</title>
        <authorList>
            <person name="Satou Y."/>
        </authorList>
    </citation>
    <scope>NUCLEOTIDE SEQUENCE</scope>
</reference>
<keyword evidence="2" id="KW-0217">Developmental protein</keyword>
<dbReference type="Proteomes" id="UP000008144">
    <property type="component" value="Chromosome 8"/>
</dbReference>
<dbReference type="InterPro" id="IPR017970">
    <property type="entry name" value="Homeobox_CS"/>
</dbReference>
<reference evidence="15" key="1">
    <citation type="journal article" date="2002" name="Science">
        <title>The draft genome of Ciona intestinalis: insights into chordate and vertebrate origins.</title>
        <authorList>
            <person name="Dehal P."/>
            <person name="Satou Y."/>
            <person name="Campbell R.K."/>
            <person name="Chapman J."/>
            <person name="Degnan B."/>
            <person name="De Tomaso A."/>
            <person name="Davidson B."/>
            <person name="Di Gregorio A."/>
            <person name="Gelpke M."/>
            <person name="Goodstein D.M."/>
            <person name="Harafuji N."/>
            <person name="Hastings K.E."/>
            <person name="Ho I."/>
            <person name="Hotta K."/>
            <person name="Huang W."/>
            <person name="Kawashima T."/>
            <person name="Lemaire P."/>
            <person name="Martinez D."/>
            <person name="Meinertzhagen I.A."/>
            <person name="Necula S."/>
            <person name="Nonaka M."/>
            <person name="Putnam N."/>
            <person name="Rash S."/>
            <person name="Saiga H."/>
            <person name="Satake M."/>
            <person name="Terry A."/>
            <person name="Yamada L."/>
            <person name="Wang H.G."/>
            <person name="Awazu S."/>
            <person name="Azumi K."/>
            <person name="Boore J."/>
            <person name="Branno M."/>
            <person name="Chin-Bow S."/>
            <person name="DeSantis R."/>
            <person name="Doyle S."/>
            <person name="Francino P."/>
            <person name="Keys D.N."/>
            <person name="Haga S."/>
            <person name="Hayashi H."/>
            <person name="Hino K."/>
            <person name="Imai K.S."/>
            <person name="Inaba K."/>
            <person name="Kano S."/>
            <person name="Kobayashi K."/>
            <person name="Kobayashi M."/>
            <person name="Lee B.I."/>
            <person name="Makabe K.W."/>
            <person name="Manohar C."/>
            <person name="Matassi G."/>
            <person name="Medina M."/>
            <person name="Mochizuki Y."/>
            <person name="Mount S."/>
            <person name="Morishita T."/>
            <person name="Miura S."/>
            <person name="Nakayama A."/>
            <person name="Nishizaka S."/>
            <person name="Nomoto H."/>
            <person name="Ohta F."/>
            <person name="Oishi K."/>
            <person name="Rigoutsos I."/>
            <person name="Sano M."/>
            <person name="Sasaki A."/>
            <person name="Sasakura Y."/>
            <person name="Shoguchi E."/>
            <person name="Shin-i T."/>
            <person name="Spagnuolo A."/>
            <person name="Stainier D."/>
            <person name="Suzuki M.M."/>
            <person name="Tassy O."/>
            <person name="Takatori N."/>
            <person name="Tokuoka M."/>
            <person name="Yagi K."/>
            <person name="Yoshizaki F."/>
            <person name="Wada S."/>
            <person name="Zhang C."/>
            <person name="Hyatt P.D."/>
            <person name="Larimer F."/>
            <person name="Detter C."/>
            <person name="Doggett N."/>
            <person name="Glavina T."/>
            <person name="Hawkins T."/>
            <person name="Richardson P."/>
            <person name="Lucas S."/>
            <person name="Kohara Y."/>
            <person name="Levine M."/>
            <person name="Satoh N."/>
            <person name="Rokhsar D.S."/>
        </authorList>
    </citation>
    <scope>NUCLEOTIDE SEQUENCE [LARGE SCALE GENOMIC DNA]</scope>
</reference>
<dbReference type="GO" id="GO:0045944">
    <property type="term" value="P:positive regulation of transcription by RNA polymerase II"/>
    <property type="evidence" value="ECO:0007669"/>
    <property type="project" value="InterPro"/>
</dbReference>
<dbReference type="STRING" id="7719.ENSCINP00000015319"/>
<accession>Q4H363</accession>
<keyword evidence="15" id="KW-1185">Reference proteome</keyword>
<evidence type="ECO:0000256" key="1">
    <source>
        <dbReference type="ARBA" id="ARBA00004123"/>
    </source>
</evidence>
<dbReference type="PANTHER" id="PTHR24328:SF7">
    <property type="entry name" value="BUTTONLESS"/>
    <property type="match status" value="1"/>
</dbReference>
<organism evidence="13">
    <name type="scientific">Ciona intestinalis</name>
    <name type="common">Transparent sea squirt</name>
    <name type="synonym">Ascidia intestinalis</name>
    <dbReference type="NCBI Taxonomy" id="7719"/>
    <lineage>
        <taxon>Eukaryota</taxon>
        <taxon>Metazoa</taxon>
        <taxon>Chordata</taxon>
        <taxon>Tunicata</taxon>
        <taxon>Ascidiacea</taxon>
        <taxon>Phlebobranchia</taxon>
        <taxon>Cionidae</taxon>
        <taxon>Ciona</taxon>
    </lineage>
</organism>
<evidence type="ECO:0000313" key="14">
    <source>
        <dbReference type="Ensembl" id="ENSCINP00000015319.3"/>
    </source>
</evidence>
<evidence type="ECO:0000313" key="13">
    <source>
        <dbReference type="EMBL" id="BAE06564.1"/>
    </source>
</evidence>
<dbReference type="HOGENOM" id="CLU_1570094_0_0_1"/>
<dbReference type="CDD" id="cd00086">
    <property type="entry name" value="homeodomain"/>
    <property type="match status" value="1"/>
</dbReference>
<sequence length="176" mass="20820">MCDAYYQPECVIDGDCNQFTQLQSIYDSNPQEVQTVLDSPPTCASHAESYPIQYSGQYYDNTHQTLHNLHWNQAPPVRCQEQVNNFSSHQHVTQPESQVSYISSTSSPDTSEVEIRKKERTSFTHDQVRQLEADFMENHYLTRLRRYELALKLNLTERQIKVWFQNRRMKLKREKT</sequence>
<keyword evidence="4 9" id="KW-0238">DNA-binding</keyword>
<dbReference type="PRINTS" id="PR00024">
    <property type="entry name" value="HOMEOBOX"/>
</dbReference>
<proteinExistence type="evidence at transcript level"/>
<keyword evidence="6" id="KW-0010">Activator</keyword>
<dbReference type="GO" id="GO:0000981">
    <property type="term" value="F:DNA-binding transcription factor activity, RNA polymerase II-specific"/>
    <property type="evidence" value="ECO:0000318"/>
    <property type="project" value="GO_Central"/>
</dbReference>
<evidence type="ECO:0000256" key="9">
    <source>
        <dbReference type="PROSITE-ProRule" id="PRU00108"/>
    </source>
</evidence>
<feature type="DNA-binding region" description="Homeobox" evidence="9">
    <location>
        <begin position="116"/>
        <end position="175"/>
    </location>
</feature>
<evidence type="ECO:0000256" key="8">
    <source>
        <dbReference type="ARBA" id="ARBA00023242"/>
    </source>
</evidence>
<dbReference type="FunFam" id="1.10.10.60:FF:000648">
    <property type="entry name" value="GD18444"/>
    <property type="match status" value="1"/>
</dbReference>
<dbReference type="CTD" id="778683"/>
<dbReference type="InterPro" id="IPR009057">
    <property type="entry name" value="Homeodomain-like_sf"/>
</dbReference>
<dbReference type="GO" id="GO:0000978">
    <property type="term" value="F:RNA polymerase II cis-regulatory region sequence-specific DNA binding"/>
    <property type="evidence" value="ECO:0000318"/>
    <property type="project" value="GO_Central"/>
</dbReference>
<dbReference type="Ensembl" id="ENSCINT00000015319.3">
    <property type="protein sequence ID" value="ENSCINP00000015319.3"/>
    <property type="gene ID" value="ENSCING00000007464.3"/>
</dbReference>
<evidence type="ECO:0000256" key="4">
    <source>
        <dbReference type="ARBA" id="ARBA00023125"/>
    </source>
</evidence>
<dbReference type="Pfam" id="PF00046">
    <property type="entry name" value="Homeodomain"/>
    <property type="match status" value="1"/>
</dbReference>
<dbReference type="GeneID" id="778683"/>
<dbReference type="SMART" id="SM00389">
    <property type="entry name" value="HOX"/>
    <property type="match status" value="1"/>
</dbReference>
<dbReference type="EMBL" id="AB210559">
    <property type="protein sequence ID" value="BAE06564.1"/>
    <property type="molecule type" value="mRNA"/>
</dbReference>
<reference evidence="13" key="2">
    <citation type="journal article" date="2003" name="Dev. Genes Evol.">
        <title>Genomewide surveys of developmentally relevant genes in Ciona intestinalis.</title>
        <authorList>
            <person name="Satou Y."/>
            <person name="Satoh N."/>
        </authorList>
    </citation>
    <scope>NUCLEOTIDE SEQUENCE</scope>
</reference>
<dbReference type="RefSeq" id="NP_001071766.1">
    <property type="nucleotide sequence ID" value="NM_001078298.1"/>
</dbReference>
<evidence type="ECO:0000256" key="6">
    <source>
        <dbReference type="ARBA" id="ARBA00023159"/>
    </source>
</evidence>
<reference evidence="13" key="3">
    <citation type="journal article" date="2004" name="Development">
        <title>Gene expression profiles of transcription factors and signaling molecules in the ascidian embryo: towards a comprehensive understanding of gene networks.</title>
        <authorList>
            <person name="Imai K.S."/>
            <person name="Hino K."/>
            <person name="Yagi K."/>
            <person name="Satoh N."/>
            <person name="Satou Y."/>
        </authorList>
    </citation>
    <scope>NUCLEOTIDE SEQUENCE</scope>
</reference>
<feature type="domain" description="Homeobox" evidence="12">
    <location>
        <begin position="114"/>
        <end position="174"/>
    </location>
</feature>